<accession>A0A1E7N4G3</accession>
<reference evidence="2" key="3">
    <citation type="submission" date="2016-08" db="EMBL/GenBank/DDBJ databases">
        <title>Sequencing, Assembly and Comparative Genomics of S. aureofaciens ATCC 10762.</title>
        <authorList>
            <person name="Gradnigo J.S."/>
            <person name="Johnson N."/>
            <person name="Somerville G.A."/>
        </authorList>
    </citation>
    <scope>NUCLEOTIDE SEQUENCE [LARGE SCALE GENOMIC DNA]</scope>
    <source>
        <strain evidence="2">ATCC 10762</strain>
    </source>
</reference>
<reference evidence="1" key="1">
    <citation type="journal article" date="2014" name="Int. J. Syst. Evol. Microbiol.">
        <title>Complete genome sequence of Corynebacterium casei LMG S-19264T (=DSM 44701T), isolated from a smear-ripened cheese.</title>
        <authorList>
            <consortium name="US DOE Joint Genome Institute (JGI-PGF)"/>
            <person name="Walter F."/>
            <person name="Albersmeier A."/>
            <person name="Kalinowski J."/>
            <person name="Ruckert C."/>
        </authorList>
    </citation>
    <scope>NUCLEOTIDE SEQUENCE</scope>
    <source>
        <strain evidence="1">JCM 4434</strain>
    </source>
</reference>
<reference evidence="1" key="5">
    <citation type="submission" date="2020-09" db="EMBL/GenBank/DDBJ databases">
        <authorList>
            <person name="Sun Q."/>
            <person name="Ohkuma M."/>
        </authorList>
    </citation>
    <scope>NUCLEOTIDE SEQUENCE</scope>
    <source>
        <strain evidence="1">JCM 4434</strain>
    </source>
</reference>
<dbReference type="Proteomes" id="UP000610124">
    <property type="component" value="Unassembled WGS sequence"/>
</dbReference>
<sequence length="285" mass="30049">MAERRYEYAPAGTLPGLLQRGRGLGALMAAEDPGAAAELVYGCIRWEWRWDPRVDERGRYLARLIRDLELPLGPVVEVLSGAEEARARAVRVLGLLALGGSAEAREALGARGALGALGASASAWRERAGAGAGSAVGHGEERDVPALVAELERAWVDRAWCGPTRLARGLARFGPEAADAVSLLRRFWLQTPHSSERAAYLEALAALGSAGMAEAYTESLWDCEADARLLGAEHAPDTPQVRARLAFLRDDPIEEPEVSNTAGARLAGLAPAGGLRGCVSRGGAG</sequence>
<name>A0A1E7N4G3_KITAU</name>
<organism evidence="2 3">
    <name type="scientific">Kitasatospora aureofaciens</name>
    <name type="common">Streptomyces aureofaciens</name>
    <dbReference type="NCBI Taxonomy" id="1894"/>
    <lineage>
        <taxon>Bacteria</taxon>
        <taxon>Bacillati</taxon>
        <taxon>Actinomycetota</taxon>
        <taxon>Actinomycetes</taxon>
        <taxon>Kitasatosporales</taxon>
        <taxon>Streptomycetaceae</taxon>
        <taxon>Kitasatospora</taxon>
    </lineage>
</organism>
<dbReference type="RefSeq" id="WP_030550057.1">
    <property type="nucleotide sequence ID" value="NZ_BMUB01000002.1"/>
</dbReference>
<gene>
    <name evidence="1" type="ORF">GCM10010502_10790</name>
    <name evidence="2" type="ORF">HS99_0006580</name>
</gene>
<dbReference type="EMBL" id="BMUB01000002">
    <property type="protein sequence ID" value="GGU61856.1"/>
    <property type="molecule type" value="Genomic_DNA"/>
</dbReference>
<evidence type="ECO:0000313" key="3">
    <source>
        <dbReference type="Proteomes" id="UP000037395"/>
    </source>
</evidence>
<reference evidence="3" key="4">
    <citation type="submission" date="2016-08" db="EMBL/GenBank/DDBJ databases">
        <title>Sequencing, assembly and comparative genomics of S. aureofaciens ATCC 10762.</title>
        <authorList>
            <person name="Gradnigo J.S."/>
            <person name="Johnson N."/>
            <person name="Somerville G.A."/>
        </authorList>
    </citation>
    <scope>NUCLEOTIDE SEQUENCE [LARGE SCALE GENOMIC DNA]</scope>
    <source>
        <strain evidence="3">ATCC 10762 / DSM 40127 / CCM 3239 / JCM 4008 / LMG 5968 / NBRC 12843 / NCIMB 8234 / A-377</strain>
    </source>
</reference>
<evidence type="ECO:0008006" key="4">
    <source>
        <dbReference type="Google" id="ProtNLM"/>
    </source>
</evidence>
<dbReference type="Proteomes" id="UP000037395">
    <property type="component" value="Unassembled WGS sequence"/>
</dbReference>
<keyword evidence="3" id="KW-1185">Reference proteome</keyword>
<reference evidence="2 3" key="2">
    <citation type="submission" date="2014-07" db="EMBL/GenBank/DDBJ databases">
        <authorList>
            <person name="Zhang J.E."/>
            <person name="Yang H."/>
            <person name="Guo J."/>
            <person name="Deng Z."/>
            <person name="Luo H."/>
            <person name="Luo M."/>
            <person name="Zhao B."/>
        </authorList>
    </citation>
    <scope>NUCLEOTIDE SEQUENCE [LARGE SCALE GENOMIC DNA]</scope>
    <source>
        <strain evidence="2">ATCC 10762</strain>
        <strain evidence="3">ATCC 10762 / DSM 40127 / CCM 3239 / JCM 4008 / LMG 5968 / NBRC 12843 / NCIMB 8234 / A-377</strain>
    </source>
</reference>
<comment type="caution">
    <text evidence="2">The sequence shown here is derived from an EMBL/GenBank/DDBJ whole genome shotgun (WGS) entry which is preliminary data.</text>
</comment>
<evidence type="ECO:0000313" key="1">
    <source>
        <dbReference type="EMBL" id="GGU61856.1"/>
    </source>
</evidence>
<protein>
    <recommendedName>
        <fullName evidence="4">HEAT repeat domain-containing protein</fullName>
    </recommendedName>
</protein>
<accession>A0A8H9HFF9</accession>
<dbReference type="AlphaFoldDB" id="A0A1E7N4G3"/>
<evidence type="ECO:0000313" key="2">
    <source>
        <dbReference type="EMBL" id="OEV35581.1"/>
    </source>
</evidence>
<dbReference type="EMBL" id="JPRF03000032">
    <property type="protein sequence ID" value="OEV35581.1"/>
    <property type="molecule type" value="Genomic_DNA"/>
</dbReference>
<proteinExistence type="predicted"/>
<dbReference type="GeneID" id="97484246"/>